<dbReference type="PANTHER" id="PTHR34512">
    <property type="entry name" value="CELL SURFACE PROTEIN"/>
    <property type="match status" value="1"/>
</dbReference>
<feature type="domain" description="Pyrrolo-quinoline quinone repeat" evidence="3">
    <location>
        <begin position="195"/>
        <end position="316"/>
    </location>
</feature>
<evidence type="ECO:0000313" key="4">
    <source>
        <dbReference type="EMBL" id="KMO94653.1"/>
    </source>
</evidence>
<feature type="transmembrane region" description="Helical" evidence="2">
    <location>
        <begin position="104"/>
        <end position="124"/>
    </location>
</feature>
<dbReference type="InterPro" id="IPR011047">
    <property type="entry name" value="Quinoprotein_ADH-like_sf"/>
</dbReference>
<comment type="caution">
    <text evidence="4">The sequence shown here is derived from an EMBL/GenBank/DDBJ whole genome shotgun (WGS) entry which is preliminary data.</text>
</comment>
<feature type="region of interest" description="Disordered" evidence="1">
    <location>
        <begin position="128"/>
        <end position="171"/>
    </location>
</feature>
<feature type="compositionally biased region" description="Pro residues" evidence="1">
    <location>
        <begin position="36"/>
        <end position="71"/>
    </location>
</feature>
<protein>
    <recommendedName>
        <fullName evidence="3">Pyrrolo-quinoline quinone repeat domain-containing protein</fullName>
    </recommendedName>
</protein>
<dbReference type="InterPro" id="IPR002372">
    <property type="entry name" value="PQQ_rpt_dom"/>
</dbReference>
<evidence type="ECO:0000256" key="2">
    <source>
        <dbReference type="SAM" id="Phobius"/>
    </source>
</evidence>
<evidence type="ECO:0000259" key="3">
    <source>
        <dbReference type="Pfam" id="PF13360"/>
    </source>
</evidence>
<organism evidence="4 5">
    <name type="scientific">Streptomyces roseus</name>
    <dbReference type="NCBI Taxonomy" id="66430"/>
    <lineage>
        <taxon>Bacteria</taxon>
        <taxon>Bacillati</taxon>
        <taxon>Actinomycetota</taxon>
        <taxon>Actinomycetes</taxon>
        <taxon>Kitasatosporales</taxon>
        <taxon>Streptomycetaceae</taxon>
        <taxon>Streptomyces</taxon>
    </lineage>
</organism>
<keyword evidence="2" id="KW-0472">Membrane</keyword>
<gene>
    <name evidence="4" type="ORF">ACS04_28640</name>
</gene>
<sequence length="579" mass="59584">MPDPDGQRAAEWAAGPPPSPAVQPGYGSDYQAPAPGSGPVPGNPYAQPLPLPQPPPPQYGPLPTYPPPSPVGPYAHPGQQRGFGVPLPPPPGERTKGAFRGRTAVLIAALVAALLVIGGGVYAVTGPGRGKPSAKESDAATPSGSPSVDQGDGKGAGGGPDEYDLNAGIKPGEAPVWLSSNRTELPGSGASQYGPWRVGDVVVKVMFKEITAHGVGDGREKWKITLESGLCGVPRAPSADGKLVVGVKASDSESAHCTHLQQIDLATGKAGWKTEVPQENSYDSAFEFNLVMTGGTVAVARSAVVSGFSVTDGRKLYGTSKTGGCYPAAVGGGGGRLFNVRNCPDPNDATGKPQVMIEEADPATGAPKWNYLYDKGWNLGRIYSADPLAVAAYHSDRKVWNITAFTPDGKVRSQTESKFGVQSRCNGWGDGSGDLHGCVGAVVDADTLYIAAGKPGKNLGIDTTDEVVAVDLGTGAEKWHAAAPKNRAMWPLAVEDGKLLVYIQSGAGAAGAIAAVPVAGGGDPQVVLASPDAAKGAESVFYPSLVRMVWAGGRFFLLNGRVYSPKPTEVSHAILSFGR</sequence>
<dbReference type="PATRIC" id="fig|66430.4.peg.1389"/>
<evidence type="ECO:0000256" key="1">
    <source>
        <dbReference type="SAM" id="MobiDB-lite"/>
    </source>
</evidence>
<keyword evidence="5" id="KW-1185">Reference proteome</keyword>
<dbReference type="PANTHER" id="PTHR34512:SF30">
    <property type="entry name" value="OUTER MEMBRANE PROTEIN ASSEMBLY FACTOR BAMB"/>
    <property type="match status" value="1"/>
</dbReference>
<proteinExistence type="predicted"/>
<keyword evidence="2" id="KW-1133">Transmembrane helix</keyword>
<dbReference type="EMBL" id="LFML01000126">
    <property type="protein sequence ID" value="KMO94653.1"/>
    <property type="molecule type" value="Genomic_DNA"/>
</dbReference>
<evidence type="ECO:0000313" key="5">
    <source>
        <dbReference type="Proteomes" id="UP000035932"/>
    </source>
</evidence>
<dbReference type="Proteomes" id="UP000035932">
    <property type="component" value="Unassembled WGS sequence"/>
</dbReference>
<dbReference type="Gene3D" id="2.130.10.10">
    <property type="entry name" value="YVTN repeat-like/Quinoprotein amine dehydrogenase"/>
    <property type="match status" value="1"/>
</dbReference>
<dbReference type="Pfam" id="PF13360">
    <property type="entry name" value="PQQ_2"/>
    <property type="match status" value="1"/>
</dbReference>
<feature type="region of interest" description="Disordered" evidence="1">
    <location>
        <begin position="1"/>
        <end position="96"/>
    </location>
</feature>
<reference evidence="4 5" key="1">
    <citation type="submission" date="2015-06" db="EMBL/GenBank/DDBJ databases">
        <title>Recapitulation of the evolution of biosynthetic gene clusters reveals hidden chemical diversity on bacterial genomes.</title>
        <authorList>
            <person name="Cruz-Morales P."/>
            <person name="Martinez-Guerrero C."/>
            <person name="Morales-Escalante M.A."/>
            <person name="Yanez-Guerra L.A."/>
            <person name="Kopp J.F."/>
            <person name="Feldmann J."/>
            <person name="Ramos-Aboites H.E."/>
            <person name="Barona-Gomez F."/>
        </authorList>
    </citation>
    <scope>NUCLEOTIDE SEQUENCE [LARGE SCALE GENOMIC DNA]</scope>
    <source>
        <strain evidence="4 5">ATCC 31245</strain>
    </source>
</reference>
<accession>A0A0J6XJ20</accession>
<dbReference type="AlphaFoldDB" id="A0A0J6XJ20"/>
<name>A0A0J6XJ20_9ACTN</name>
<dbReference type="SUPFAM" id="SSF50998">
    <property type="entry name" value="Quinoprotein alcohol dehydrogenase-like"/>
    <property type="match status" value="1"/>
</dbReference>
<keyword evidence="2" id="KW-0812">Transmembrane</keyword>
<dbReference type="InterPro" id="IPR015943">
    <property type="entry name" value="WD40/YVTN_repeat-like_dom_sf"/>
</dbReference>